<dbReference type="AlphaFoldDB" id="A0A937D0R9"/>
<comment type="caution">
    <text evidence="4">The sequence shown here is derived from an EMBL/GenBank/DDBJ whole genome shotgun (WGS) entry which is preliminary data.</text>
</comment>
<name>A0A937D0R9_9HYPH</name>
<sequence length="512" mass="54145">MTTRLLATTFLAISILGPASAQETLSVPFKTPASDGASVKAGGVAELQNLLPLLLTSEDRKRLATDLEAAIRQGNLKGAENSLNTAIEVGTLAIVLADHLRDPNLLATLQDLGLRSDVPSAPVEAANAAGPSAACSAPAVPTAANLAELQQALEQEQSYASMISQTLTDLMQEHNALTARLDTETASQSFKVSELQKAFQQEQEKREAAMRELASLQEEYRALQAAKKQDAGAVPSNVSGLEALLRQEREQSDQATRQLAGVQRELRALQAFKDEVTASESLRVAELEKALARAQMRGDALSQELADTGEALRAFQEPNRPSATPLVLRLAASGADAPLAPAQSLDVQPLPSPEPELKPAPAAPRPAPQDATSSLPRREPGPVMIASLPDAIQPLPGAVTTMDQARVGPPPNTAVKIDPPASAPKADDRLLVRADELLRKGDVSGARLLLERSLASGNARAAFLLAETFDPNILSRLGAMGIRGDVAKAREFYAHARARGVPQAGERMDALK</sequence>
<protein>
    <recommendedName>
        <fullName evidence="6">Sel1 repeat family protein</fullName>
    </recommendedName>
</protein>
<evidence type="ECO:0008006" key="6">
    <source>
        <dbReference type="Google" id="ProtNLM"/>
    </source>
</evidence>
<feature type="chain" id="PRO_5037435978" description="Sel1 repeat family protein" evidence="3">
    <location>
        <begin position="22"/>
        <end position="512"/>
    </location>
</feature>
<dbReference type="EMBL" id="JAEQMY010000005">
    <property type="protein sequence ID" value="MBL0403320.1"/>
    <property type="molecule type" value="Genomic_DNA"/>
</dbReference>
<accession>A0A937D0R9</accession>
<evidence type="ECO:0000313" key="5">
    <source>
        <dbReference type="Proteomes" id="UP000605848"/>
    </source>
</evidence>
<proteinExistence type="predicted"/>
<keyword evidence="1" id="KW-0175">Coiled coil</keyword>
<evidence type="ECO:0000256" key="1">
    <source>
        <dbReference type="SAM" id="Coils"/>
    </source>
</evidence>
<feature type="signal peptide" evidence="3">
    <location>
        <begin position="1"/>
        <end position="21"/>
    </location>
</feature>
<evidence type="ECO:0000256" key="3">
    <source>
        <dbReference type="SAM" id="SignalP"/>
    </source>
</evidence>
<keyword evidence="3" id="KW-0732">Signal</keyword>
<evidence type="ECO:0000313" key="4">
    <source>
        <dbReference type="EMBL" id="MBL0403320.1"/>
    </source>
</evidence>
<reference evidence="4" key="1">
    <citation type="submission" date="2021-01" db="EMBL/GenBank/DDBJ databases">
        <title>Microvirga sp.</title>
        <authorList>
            <person name="Kim M.K."/>
        </authorList>
    </citation>
    <scope>NUCLEOTIDE SEQUENCE</scope>
    <source>
        <strain evidence="4">5420S-16</strain>
    </source>
</reference>
<dbReference type="Proteomes" id="UP000605848">
    <property type="component" value="Unassembled WGS sequence"/>
</dbReference>
<feature type="coiled-coil region" evidence="1">
    <location>
        <begin position="192"/>
        <end position="304"/>
    </location>
</feature>
<keyword evidence="5" id="KW-1185">Reference proteome</keyword>
<gene>
    <name evidence="4" type="ORF">JKG68_05020</name>
</gene>
<dbReference type="RefSeq" id="WP_202056481.1">
    <property type="nucleotide sequence ID" value="NZ_JAEQMY010000005.1"/>
</dbReference>
<evidence type="ECO:0000256" key="2">
    <source>
        <dbReference type="SAM" id="MobiDB-lite"/>
    </source>
</evidence>
<organism evidence="4 5">
    <name type="scientific">Microvirga aerilata</name>
    <dbReference type="NCBI Taxonomy" id="670292"/>
    <lineage>
        <taxon>Bacteria</taxon>
        <taxon>Pseudomonadati</taxon>
        <taxon>Pseudomonadota</taxon>
        <taxon>Alphaproteobacteria</taxon>
        <taxon>Hyphomicrobiales</taxon>
        <taxon>Methylobacteriaceae</taxon>
        <taxon>Microvirga</taxon>
    </lineage>
</organism>
<feature type="region of interest" description="Disordered" evidence="2">
    <location>
        <begin position="343"/>
        <end position="383"/>
    </location>
</feature>